<dbReference type="HOGENOM" id="CLU_1821410_0_0_4"/>
<keyword evidence="2" id="KW-1185">Reference proteome</keyword>
<dbReference type="KEGG" id="eba:ebA6031"/>
<dbReference type="Proteomes" id="UP000006552">
    <property type="component" value="Chromosome"/>
</dbReference>
<dbReference type="STRING" id="76114.ebA6031"/>
<accession>Q5NZE5</accession>
<dbReference type="AlphaFoldDB" id="Q5NZE5"/>
<proteinExistence type="predicted"/>
<dbReference type="EMBL" id="CR555306">
    <property type="protein sequence ID" value="CAI09569.1"/>
    <property type="molecule type" value="Genomic_DNA"/>
</dbReference>
<evidence type="ECO:0000313" key="1">
    <source>
        <dbReference type="EMBL" id="CAI09569.1"/>
    </source>
</evidence>
<gene>
    <name evidence="1" type="ORF">ebA6031</name>
</gene>
<name>Q5NZE5_AROAE</name>
<evidence type="ECO:0000313" key="2">
    <source>
        <dbReference type="Proteomes" id="UP000006552"/>
    </source>
</evidence>
<protein>
    <submittedName>
        <fullName evidence="1">Uncharacterized protein</fullName>
    </submittedName>
</protein>
<sequence>MNSNVGRLKIQLPCKLHMAKIVFNSFESFLSRHPESFSFTATITSAEPKGLSTDKSDKKLPTPYKLFHEWASLSLAGEWVTTKYKGGFIICVSDLKDATLISQKFGTTGTPRKAFTTERNVALGYKDDDYSQLARELGYDI</sequence>
<reference evidence="1 2" key="1">
    <citation type="journal article" date="2005" name="Arch. Microbiol.">
        <title>The genome sequence of an anaerobic aromatic-degrading denitrifying bacterium, strain EbN1.</title>
        <authorList>
            <person name="Rabus R."/>
            <person name="Kube M."/>
            <person name="Heider J."/>
            <person name="Beck A."/>
            <person name="Heitmann K."/>
            <person name="Widdel F."/>
            <person name="Reinhardt R."/>
        </authorList>
    </citation>
    <scope>NUCLEOTIDE SEQUENCE [LARGE SCALE GENOMIC DNA]</scope>
    <source>
        <strain evidence="1 2">EbN1</strain>
    </source>
</reference>
<organism evidence="1 2">
    <name type="scientific">Aromatoleum aromaticum (strain DSM 19018 / LMG 30748 / EbN1)</name>
    <name type="common">Azoarcus sp. (strain EbN1)</name>
    <dbReference type="NCBI Taxonomy" id="76114"/>
    <lineage>
        <taxon>Bacteria</taxon>
        <taxon>Pseudomonadati</taxon>
        <taxon>Pseudomonadota</taxon>
        <taxon>Betaproteobacteria</taxon>
        <taxon>Rhodocyclales</taxon>
        <taxon>Rhodocyclaceae</taxon>
        <taxon>Aromatoleum</taxon>
    </lineage>
</organism>